<dbReference type="CDD" id="cd19051">
    <property type="entry name" value="LGIC_TM_cation"/>
    <property type="match status" value="1"/>
</dbReference>
<dbReference type="PANTHER" id="PTHR18945">
    <property type="entry name" value="NEUROTRANSMITTER GATED ION CHANNEL"/>
    <property type="match status" value="1"/>
</dbReference>
<name>A0AAN8GFZ1_PATCE</name>
<feature type="signal peptide" evidence="6">
    <location>
        <begin position="1"/>
        <end position="22"/>
    </location>
</feature>
<protein>
    <submittedName>
        <fullName evidence="9">Uncharacterized protein</fullName>
    </submittedName>
</protein>
<keyword evidence="10" id="KW-1185">Reference proteome</keyword>
<feature type="transmembrane region" description="Helical" evidence="5">
    <location>
        <begin position="295"/>
        <end position="318"/>
    </location>
</feature>
<feature type="transmembrane region" description="Helical" evidence="5">
    <location>
        <begin position="265"/>
        <end position="283"/>
    </location>
</feature>
<dbReference type="GO" id="GO:0016020">
    <property type="term" value="C:membrane"/>
    <property type="evidence" value="ECO:0007669"/>
    <property type="project" value="UniProtKB-SubCell"/>
</dbReference>
<evidence type="ECO:0000313" key="10">
    <source>
        <dbReference type="Proteomes" id="UP001347796"/>
    </source>
</evidence>
<accession>A0AAN8GFZ1</accession>
<feature type="transmembrane region" description="Helical" evidence="5">
    <location>
        <begin position="390"/>
        <end position="410"/>
    </location>
</feature>
<evidence type="ECO:0000256" key="4">
    <source>
        <dbReference type="ARBA" id="ARBA00023136"/>
    </source>
</evidence>
<evidence type="ECO:0000256" key="1">
    <source>
        <dbReference type="ARBA" id="ARBA00004141"/>
    </source>
</evidence>
<dbReference type="InterPro" id="IPR006029">
    <property type="entry name" value="Neurotrans-gated_channel_TM"/>
</dbReference>
<feature type="domain" description="Neurotransmitter-gated ion-channel transmembrane" evidence="8">
    <location>
        <begin position="245"/>
        <end position="346"/>
    </location>
</feature>
<dbReference type="EMBL" id="JAZGQO010000021">
    <property type="protein sequence ID" value="KAK6165954.1"/>
    <property type="molecule type" value="Genomic_DNA"/>
</dbReference>
<dbReference type="Gene3D" id="2.70.170.10">
    <property type="entry name" value="Neurotransmitter-gated ion-channel ligand-binding domain"/>
    <property type="match status" value="1"/>
</dbReference>
<dbReference type="Pfam" id="PF02932">
    <property type="entry name" value="Neur_chan_memb"/>
    <property type="match status" value="1"/>
</dbReference>
<dbReference type="GO" id="GO:0005230">
    <property type="term" value="F:extracellular ligand-gated monoatomic ion channel activity"/>
    <property type="evidence" value="ECO:0007669"/>
    <property type="project" value="InterPro"/>
</dbReference>
<dbReference type="CDD" id="cd18989">
    <property type="entry name" value="LGIC_ECD_cation"/>
    <property type="match status" value="1"/>
</dbReference>
<dbReference type="Proteomes" id="UP001347796">
    <property type="component" value="Unassembled WGS sequence"/>
</dbReference>
<dbReference type="PRINTS" id="PR00252">
    <property type="entry name" value="NRIONCHANNEL"/>
</dbReference>
<evidence type="ECO:0000256" key="3">
    <source>
        <dbReference type="ARBA" id="ARBA00022989"/>
    </source>
</evidence>
<evidence type="ECO:0000256" key="5">
    <source>
        <dbReference type="SAM" id="Phobius"/>
    </source>
</evidence>
<feature type="domain" description="Neurotransmitter-gated ion-channel ligand-binding" evidence="7">
    <location>
        <begin position="27"/>
        <end position="232"/>
    </location>
</feature>
<dbReference type="SUPFAM" id="SSF90112">
    <property type="entry name" value="Neurotransmitter-gated ion-channel transmembrane pore"/>
    <property type="match status" value="1"/>
</dbReference>
<evidence type="ECO:0000256" key="2">
    <source>
        <dbReference type="ARBA" id="ARBA00022692"/>
    </source>
</evidence>
<evidence type="ECO:0000256" key="6">
    <source>
        <dbReference type="SAM" id="SignalP"/>
    </source>
</evidence>
<dbReference type="SUPFAM" id="SSF63712">
    <property type="entry name" value="Nicotinic receptor ligand binding domain-like"/>
    <property type="match status" value="1"/>
</dbReference>
<feature type="chain" id="PRO_5042992908" evidence="6">
    <location>
        <begin position="23"/>
        <end position="417"/>
    </location>
</feature>
<proteinExistence type="predicted"/>
<keyword evidence="4 5" id="KW-0472">Membrane</keyword>
<dbReference type="GO" id="GO:0004888">
    <property type="term" value="F:transmembrane signaling receptor activity"/>
    <property type="evidence" value="ECO:0007669"/>
    <property type="project" value="InterPro"/>
</dbReference>
<gene>
    <name evidence="9" type="ORF">SNE40_022758</name>
</gene>
<feature type="transmembrane region" description="Helical" evidence="5">
    <location>
        <begin position="235"/>
        <end position="258"/>
    </location>
</feature>
<keyword evidence="2 5" id="KW-0812">Transmembrane</keyword>
<reference evidence="9 10" key="1">
    <citation type="submission" date="2024-01" db="EMBL/GenBank/DDBJ databases">
        <title>The genome of the rayed Mediterranean limpet Patella caerulea (Linnaeus, 1758).</title>
        <authorList>
            <person name="Anh-Thu Weber A."/>
            <person name="Halstead-Nussloch G."/>
        </authorList>
    </citation>
    <scope>NUCLEOTIDE SEQUENCE [LARGE SCALE GENOMIC DNA]</scope>
    <source>
        <strain evidence="9">AATW-2023a</strain>
        <tissue evidence="9">Whole specimen</tissue>
    </source>
</reference>
<dbReference type="InterPro" id="IPR038050">
    <property type="entry name" value="Neuro_actylchol_rec"/>
</dbReference>
<keyword evidence="6" id="KW-0732">Signal</keyword>
<evidence type="ECO:0000313" key="9">
    <source>
        <dbReference type="EMBL" id="KAK6165954.1"/>
    </source>
</evidence>
<dbReference type="AlphaFoldDB" id="A0AAN8GFZ1"/>
<dbReference type="Gene3D" id="1.20.58.390">
    <property type="entry name" value="Neurotransmitter-gated ion-channel transmembrane domain"/>
    <property type="match status" value="1"/>
</dbReference>
<dbReference type="InterPro" id="IPR006201">
    <property type="entry name" value="Neur_channel"/>
</dbReference>
<comment type="caution">
    <text evidence="9">The sequence shown here is derived from an EMBL/GenBank/DDBJ whole genome shotgun (WGS) entry which is preliminary data.</text>
</comment>
<dbReference type="Pfam" id="PF02931">
    <property type="entry name" value="Neur_chan_LBD"/>
    <property type="match status" value="1"/>
</dbReference>
<dbReference type="InterPro" id="IPR036719">
    <property type="entry name" value="Neuro-gated_channel_TM_sf"/>
</dbReference>
<comment type="subcellular location">
    <subcellularLocation>
        <location evidence="1">Membrane</location>
        <topology evidence="1">Multi-pass membrane protein</topology>
    </subcellularLocation>
</comment>
<dbReference type="InterPro" id="IPR036734">
    <property type="entry name" value="Neur_chan_lig-bd_sf"/>
</dbReference>
<organism evidence="9 10">
    <name type="scientific">Patella caerulea</name>
    <name type="common">Rayed Mediterranean limpet</name>
    <dbReference type="NCBI Taxonomy" id="87958"/>
    <lineage>
        <taxon>Eukaryota</taxon>
        <taxon>Metazoa</taxon>
        <taxon>Spiralia</taxon>
        <taxon>Lophotrochozoa</taxon>
        <taxon>Mollusca</taxon>
        <taxon>Gastropoda</taxon>
        <taxon>Patellogastropoda</taxon>
        <taxon>Patelloidea</taxon>
        <taxon>Patellidae</taxon>
        <taxon>Patella</taxon>
    </lineage>
</organism>
<evidence type="ECO:0000259" key="8">
    <source>
        <dbReference type="Pfam" id="PF02932"/>
    </source>
</evidence>
<keyword evidence="3 5" id="KW-1133">Transmembrane helix</keyword>
<sequence>MLFFVVRMYYLAFITNTVFVEADINDLFRDLIRPNVARKEIRPVADQMTPVNVSVGFNLLAIGSVDGDASKIIISGWWEVKWSDPELRWNESLHSVKFIEGLEPYIWIPKLVVLKSPSELTALKQGVSSMQLSSQGEIKWLSLGSYELVCNGDILTFPFDQPTCSMTISGWGYNFNQIHLAIEEGEIDADSYMPGGEWSLVSTSIEHLSNISGKSEQTSQQIIQLSFILERRETFFIFSFVLPIANLAIMNNFVYLVPSSSGEKLSFAIIIPLSYSVYMGYLSSYLPKTSSGMSVFAIFLAISLLNSTLNILFTVWIMNMYERDDEKKPVPAWLVKFLNGSFKRNLFCCKGRLVANTKVSGIDETPAVNDTAADLKPVTWKQVSRAINKLLFFLFFIPTAIAIPAILAVINVSKGLQ</sequence>
<evidence type="ECO:0000259" key="7">
    <source>
        <dbReference type="Pfam" id="PF02931"/>
    </source>
</evidence>
<dbReference type="InterPro" id="IPR006202">
    <property type="entry name" value="Neur_chan_lig-bd"/>
</dbReference>